<gene>
    <name evidence="2" type="ORF">N7330_18085</name>
</gene>
<dbReference type="RefSeq" id="WP_279850048.1">
    <property type="nucleotide sequence ID" value="NZ_JAOCET010000001.1"/>
</dbReference>
<dbReference type="Gene3D" id="3.90.550.10">
    <property type="entry name" value="Spore Coat Polysaccharide Biosynthesis Protein SpsA, Chain A"/>
    <property type="match status" value="1"/>
</dbReference>
<dbReference type="AlphaFoldDB" id="A0AA42L3V3"/>
<proteinExistence type="predicted"/>
<dbReference type="PANTHER" id="PTHR43685">
    <property type="entry name" value="GLYCOSYLTRANSFERASE"/>
    <property type="match status" value="1"/>
</dbReference>
<dbReference type="SUPFAM" id="SSF53448">
    <property type="entry name" value="Nucleotide-diphospho-sugar transferases"/>
    <property type="match status" value="1"/>
</dbReference>
<protein>
    <submittedName>
        <fullName evidence="2">Glycosyltransferase</fullName>
        <ecNumber evidence="2">2.4.-.-</ecNumber>
    </submittedName>
</protein>
<reference evidence="2" key="1">
    <citation type="submission" date="2022-09" db="EMBL/GenBank/DDBJ databases">
        <title>Intensive care unit water sources are persistently colonized with multi-drug resistant bacteria and are the site of extensive horizontal gene transfer of antibiotic resistance genes.</title>
        <authorList>
            <person name="Diorio-Toth L."/>
        </authorList>
    </citation>
    <scope>NUCLEOTIDE SEQUENCE</scope>
    <source>
        <strain evidence="2">GD04130</strain>
    </source>
</reference>
<dbReference type="EC" id="2.4.-.-" evidence="2"/>
<evidence type="ECO:0000259" key="1">
    <source>
        <dbReference type="Pfam" id="PF00535"/>
    </source>
</evidence>
<organism evidence="2 3">
    <name type="scientific">Comamonas aquatica</name>
    <dbReference type="NCBI Taxonomy" id="225991"/>
    <lineage>
        <taxon>Bacteria</taxon>
        <taxon>Pseudomonadati</taxon>
        <taxon>Pseudomonadota</taxon>
        <taxon>Betaproteobacteria</taxon>
        <taxon>Burkholderiales</taxon>
        <taxon>Comamonadaceae</taxon>
        <taxon>Comamonas</taxon>
    </lineage>
</organism>
<accession>A0AA42L3V3</accession>
<comment type="caution">
    <text evidence="2">The sequence shown here is derived from an EMBL/GenBank/DDBJ whole genome shotgun (WGS) entry which is preliminary data.</text>
</comment>
<keyword evidence="2" id="KW-0808">Transferase</keyword>
<dbReference type="EMBL" id="JAODZU010000030">
    <property type="protein sequence ID" value="MDH0364938.1"/>
    <property type="molecule type" value="Genomic_DNA"/>
</dbReference>
<dbReference type="PANTHER" id="PTHR43685:SF2">
    <property type="entry name" value="GLYCOSYLTRANSFERASE 2-LIKE DOMAIN-CONTAINING PROTEIN"/>
    <property type="match status" value="1"/>
</dbReference>
<evidence type="ECO:0000313" key="2">
    <source>
        <dbReference type="EMBL" id="MDH0364938.1"/>
    </source>
</evidence>
<feature type="domain" description="Glycosyltransferase 2-like" evidence="1">
    <location>
        <begin position="11"/>
        <end position="156"/>
    </location>
</feature>
<dbReference type="InterPro" id="IPR029044">
    <property type="entry name" value="Nucleotide-diphossugar_trans"/>
</dbReference>
<dbReference type="InterPro" id="IPR050834">
    <property type="entry name" value="Glycosyltransf_2"/>
</dbReference>
<dbReference type="Pfam" id="PF00535">
    <property type="entry name" value="Glycos_transf_2"/>
    <property type="match status" value="1"/>
</dbReference>
<evidence type="ECO:0000313" key="3">
    <source>
        <dbReference type="Proteomes" id="UP001158297"/>
    </source>
</evidence>
<dbReference type="Proteomes" id="UP001158297">
    <property type="component" value="Unassembled WGS sequence"/>
</dbReference>
<sequence>MNFLKKPKVAVLLAAHNGEKYIEEQIQSILDQKNIDIYIYISIDESTDKTLEICENLKNTNKKIQIIQRGDKKFGSAGKNFYNLFINVNFEYFDFIALSDQDDIWKSSKIIRGIEVINSSEAAAYSSDVECFWEDKKYKNKLIKKSYPQKEYDYYFEPAGPGCTYVINRELATAIKNKILTLNKLPFHHDWFFYAFARSNSFKWVIDEQANILYRQHSSNQVGANFGIKSKLKRFKIIRSGVYQEQSKEILKSISIDHKAIRYKILKNPFKYRRKNSEATALFFFTLFGWIK</sequence>
<keyword evidence="2" id="KW-0328">Glycosyltransferase</keyword>
<dbReference type="InterPro" id="IPR001173">
    <property type="entry name" value="Glyco_trans_2-like"/>
</dbReference>
<dbReference type="GO" id="GO:0016757">
    <property type="term" value="F:glycosyltransferase activity"/>
    <property type="evidence" value="ECO:0007669"/>
    <property type="project" value="UniProtKB-KW"/>
</dbReference>
<name>A0AA42L3V3_9BURK</name>